<accession>A0ABY9HVG7</accession>
<keyword evidence="3" id="KW-1185">Reference proteome</keyword>
<gene>
    <name evidence="2" type="ORF">P8A18_33135</name>
</gene>
<evidence type="ECO:0000313" key="3">
    <source>
        <dbReference type="Proteomes" id="UP001239522"/>
    </source>
</evidence>
<name>A0ABY9HVG7_9ACTN</name>
<proteinExistence type="predicted"/>
<dbReference type="Proteomes" id="UP001239522">
    <property type="component" value="Plasmid unnamed1"/>
</dbReference>
<reference evidence="2 3" key="1">
    <citation type="submission" date="2023-03" db="EMBL/GenBank/DDBJ databases">
        <title>Isolation and description of six Streptomyces strains from soil environments, able to metabolize different microbial glucans.</title>
        <authorList>
            <person name="Widen T."/>
            <person name="Larsbrink J."/>
        </authorList>
    </citation>
    <scope>NUCLEOTIDE SEQUENCE [LARGE SCALE GENOMIC DNA]</scope>
    <source>
        <strain evidence="2 3">Mut1</strain>
        <plasmid evidence="2 3">unnamed1</plasmid>
    </source>
</reference>
<evidence type="ECO:0000313" key="2">
    <source>
        <dbReference type="EMBL" id="WLQ38374.1"/>
    </source>
</evidence>
<keyword evidence="2" id="KW-0614">Plasmid</keyword>
<protein>
    <submittedName>
        <fullName evidence="2">Uncharacterized protein</fullName>
    </submittedName>
</protein>
<dbReference type="RefSeq" id="WP_306061355.1">
    <property type="nucleotide sequence ID" value="NZ_CP120998.1"/>
</dbReference>
<evidence type="ECO:0000256" key="1">
    <source>
        <dbReference type="SAM" id="Coils"/>
    </source>
</evidence>
<keyword evidence="1" id="KW-0175">Coiled coil</keyword>
<organism evidence="2 3">
    <name type="scientific">Streptomyces castrisilvae</name>
    <dbReference type="NCBI Taxonomy" id="3033811"/>
    <lineage>
        <taxon>Bacteria</taxon>
        <taxon>Bacillati</taxon>
        <taxon>Actinomycetota</taxon>
        <taxon>Actinomycetes</taxon>
        <taxon>Kitasatosporales</taxon>
        <taxon>Streptomycetaceae</taxon>
        <taxon>Streptomyces</taxon>
    </lineage>
</organism>
<dbReference type="EMBL" id="CP120998">
    <property type="protein sequence ID" value="WLQ38374.1"/>
    <property type="molecule type" value="Genomic_DNA"/>
</dbReference>
<feature type="coiled-coil region" evidence="1">
    <location>
        <begin position="9"/>
        <end position="55"/>
    </location>
</feature>
<sequence length="100" mass="11159">MLRVDPNERPRLEEIRENLVARIAEAEREGWLGEVDGLNVSLAAAEDKLIQLDAEQARTSTVVHLGLPAFHQIGRPIHRGGRVVSRLKSEGSTEIGMRRL</sequence>
<geneLocation type="plasmid" evidence="2 3">
    <name>unnamed1</name>
</geneLocation>